<dbReference type="InterPro" id="IPR051656">
    <property type="entry name" value="LEM_domain"/>
</dbReference>
<dbReference type="FunFam" id="1.10.720.40:FF:000001">
    <property type="entry name" value="LEM domain containing 2, isoform CRA_a"/>
    <property type="match status" value="1"/>
</dbReference>
<dbReference type="PANTHER" id="PTHR12019">
    <property type="entry name" value="LAMINA-ASSOCIATED POLYPEPTIDE THYMOPOIETIN"/>
    <property type="match status" value="1"/>
</dbReference>
<sequence>MSLSDKSDNEIIELLAEYGIKHGPIVDSTRKLYEKKLKKAMDEAVVKPSSDKTYYREEEEEITYVTYHSPVRNEAYSDTLKRRVITEPDEEEELEQDTEPPIQSTRAANHTTVQSRQPIKKSGGCKSLLIRLLLLALVAAFLYYVYCCMESNPENPFGHLL</sequence>
<dbReference type="InParanoid" id="A0A668ADK1"/>
<dbReference type="InterPro" id="IPR003887">
    <property type="entry name" value="LEM_dom"/>
</dbReference>
<evidence type="ECO:0000313" key="4">
    <source>
        <dbReference type="Ensembl" id="ENSMMDP00005051492.1"/>
    </source>
</evidence>
<evidence type="ECO:0000256" key="2">
    <source>
        <dbReference type="SAM" id="Phobius"/>
    </source>
</evidence>
<dbReference type="PANTHER" id="PTHR12019:SF5">
    <property type="entry name" value="EMERIN (EMERY-DREIFUSS MUSCULAR DYSTROPHY)"/>
    <property type="match status" value="1"/>
</dbReference>
<reference evidence="4" key="2">
    <citation type="submission" date="2025-08" db="UniProtKB">
        <authorList>
            <consortium name="Ensembl"/>
        </authorList>
    </citation>
    <scope>IDENTIFICATION</scope>
</reference>
<organism evidence="4 5">
    <name type="scientific">Myripristis murdjan</name>
    <name type="common">pinecone soldierfish</name>
    <dbReference type="NCBI Taxonomy" id="586833"/>
    <lineage>
        <taxon>Eukaryota</taxon>
        <taxon>Metazoa</taxon>
        <taxon>Chordata</taxon>
        <taxon>Craniata</taxon>
        <taxon>Vertebrata</taxon>
        <taxon>Euteleostomi</taxon>
        <taxon>Actinopterygii</taxon>
        <taxon>Neopterygii</taxon>
        <taxon>Teleostei</taxon>
        <taxon>Neoteleostei</taxon>
        <taxon>Acanthomorphata</taxon>
        <taxon>Holocentriformes</taxon>
        <taxon>Holocentridae</taxon>
        <taxon>Myripristis</taxon>
    </lineage>
</organism>
<feature type="transmembrane region" description="Helical" evidence="2">
    <location>
        <begin position="128"/>
        <end position="146"/>
    </location>
</feature>
<feature type="compositionally biased region" description="Polar residues" evidence="1">
    <location>
        <begin position="102"/>
        <end position="115"/>
    </location>
</feature>
<dbReference type="Pfam" id="PF03020">
    <property type="entry name" value="LEM"/>
    <property type="match status" value="1"/>
</dbReference>
<reference evidence="4" key="3">
    <citation type="submission" date="2025-09" db="UniProtKB">
        <authorList>
            <consortium name="Ensembl"/>
        </authorList>
    </citation>
    <scope>IDENTIFICATION</scope>
</reference>
<dbReference type="AlphaFoldDB" id="A0A668ADK1"/>
<feature type="domain" description="LEM" evidence="3">
    <location>
        <begin position="1"/>
        <end position="44"/>
    </location>
</feature>
<feature type="region of interest" description="Disordered" evidence="1">
    <location>
        <begin position="86"/>
        <end position="115"/>
    </location>
</feature>
<dbReference type="SUPFAM" id="SSF63451">
    <property type="entry name" value="LEM domain"/>
    <property type="match status" value="1"/>
</dbReference>
<dbReference type="InterPro" id="IPR011015">
    <property type="entry name" value="LEM/LEM-like_dom_sf"/>
</dbReference>
<keyword evidence="5" id="KW-1185">Reference proteome</keyword>
<dbReference type="OrthoDB" id="10015574at2759"/>
<reference evidence="4" key="1">
    <citation type="submission" date="2019-06" db="EMBL/GenBank/DDBJ databases">
        <authorList>
            <consortium name="Wellcome Sanger Institute Data Sharing"/>
        </authorList>
    </citation>
    <scope>NUCLEOTIDE SEQUENCE [LARGE SCALE GENOMIC DNA]</scope>
</reference>
<dbReference type="PROSITE" id="PS50954">
    <property type="entry name" value="LEM"/>
    <property type="match status" value="1"/>
</dbReference>
<protein>
    <recommendedName>
        <fullName evidence="3">LEM domain-containing protein</fullName>
    </recommendedName>
</protein>
<keyword evidence="2" id="KW-1133">Transmembrane helix</keyword>
<accession>A0A668ADK1</accession>
<gene>
    <name evidence="4" type="primary">emd</name>
</gene>
<proteinExistence type="predicted"/>
<dbReference type="Ensembl" id="ENSMMDT00005052504.1">
    <property type="protein sequence ID" value="ENSMMDP00005051492.1"/>
    <property type="gene ID" value="ENSMMDG00005023263.1"/>
</dbReference>
<evidence type="ECO:0000256" key="1">
    <source>
        <dbReference type="SAM" id="MobiDB-lite"/>
    </source>
</evidence>
<keyword evidence="2" id="KW-0812">Transmembrane</keyword>
<feature type="compositionally biased region" description="Acidic residues" evidence="1">
    <location>
        <begin position="87"/>
        <end position="98"/>
    </location>
</feature>
<dbReference type="SMART" id="SM00540">
    <property type="entry name" value="LEM"/>
    <property type="match status" value="1"/>
</dbReference>
<evidence type="ECO:0000313" key="5">
    <source>
        <dbReference type="Proteomes" id="UP000472263"/>
    </source>
</evidence>
<evidence type="ECO:0000259" key="3">
    <source>
        <dbReference type="PROSITE" id="PS50954"/>
    </source>
</evidence>
<dbReference type="Gene3D" id="1.10.720.40">
    <property type="match status" value="1"/>
</dbReference>
<name>A0A668ADK1_9TELE</name>
<dbReference type="Proteomes" id="UP000472263">
    <property type="component" value="Chromosome 7"/>
</dbReference>
<dbReference type="GeneTree" id="ENSGT00510000050141"/>
<keyword evidence="2" id="KW-0472">Membrane</keyword>